<proteinExistence type="predicted"/>
<sequence>MQKIIVIKSIFALLMLMTFALRPAYQASYYLYFQLNIDAIVAKYCINKERPQLQCNGKCHLGKTIALSSTANNKDSNSKTVQLNNAFYPLYFQSPEQFSLMQGVFSKNTDNFKYHNSYSFTSYWNYEPPPRHFS</sequence>
<dbReference type="KEGG" id="ndo:DDD_1689"/>
<gene>
    <name evidence="1" type="ordered locus">DDD_1689</name>
</gene>
<dbReference type="RefSeq" id="WP_015362313.1">
    <property type="nucleotide sequence ID" value="NC_020156.1"/>
</dbReference>
<accession>L7WAF6</accession>
<organism evidence="1 2">
    <name type="scientific">Nonlabens dokdonensis (strain DSM 17205 / KCTC 12402 / DSW-6)</name>
    <name type="common">Donghaeana dokdonensis</name>
    <dbReference type="NCBI Taxonomy" id="592029"/>
    <lineage>
        <taxon>Bacteria</taxon>
        <taxon>Pseudomonadati</taxon>
        <taxon>Bacteroidota</taxon>
        <taxon>Flavobacteriia</taxon>
        <taxon>Flavobacteriales</taxon>
        <taxon>Flavobacteriaceae</taxon>
        <taxon>Nonlabens</taxon>
    </lineage>
</organism>
<dbReference type="HOGENOM" id="CLU_132570_1_0_10"/>
<dbReference type="STRING" id="592029.DDD_1689"/>
<name>L7WAF6_NONDD</name>
<evidence type="ECO:0000313" key="1">
    <source>
        <dbReference type="EMBL" id="AGC76816.1"/>
    </source>
</evidence>
<dbReference type="PATRIC" id="fig|592029.3.peg.1672"/>
<dbReference type="Proteomes" id="UP000011173">
    <property type="component" value="Chromosome"/>
</dbReference>
<dbReference type="OrthoDB" id="980645at2"/>
<evidence type="ECO:0000313" key="2">
    <source>
        <dbReference type="Proteomes" id="UP000011173"/>
    </source>
</evidence>
<dbReference type="eggNOG" id="ENOG502ZZ96">
    <property type="taxonomic scope" value="Bacteria"/>
</dbReference>
<reference evidence="1 2" key="1">
    <citation type="journal article" date="2013" name="Genome Biol. Evol.">
        <title>Genomic makeup of the marine flavobacterium Nonlabens (Donghaeana) dokdonensis DSW-6 and identification of a novel class of rhodopsins.</title>
        <authorList>
            <person name="Kwon S.K."/>
            <person name="Kim B.K."/>
            <person name="Song J.Y."/>
            <person name="Kwak M.J."/>
            <person name="Lee C.H."/>
            <person name="Yoon J.H."/>
            <person name="Oh T.K."/>
            <person name="Kim J.F."/>
        </authorList>
    </citation>
    <scope>NUCLEOTIDE SEQUENCE [LARGE SCALE GENOMIC DNA]</scope>
    <source>
        <strain evidence="2">DSM 17205 / KCTC 12402 / DSW-6</strain>
    </source>
</reference>
<dbReference type="EMBL" id="CP001397">
    <property type="protein sequence ID" value="AGC76816.1"/>
    <property type="molecule type" value="Genomic_DNA"/>
</dbReference>
<dbReference type="AlphaFoldDB" id="L7WAF6"/>
<protein>
    <submittedName>
        <fullName evidence="1">Uncharacterized protein</fullName>
    </submittedName>
</protein>